<name>A0AC35F7A6_9BILA</name>
<dbReference type="WBParaSite" id="PS1159_v2.g13745.t1">
    <property type="protein sequence ID" value="PS1159_v2.g13745.t1"/>
    <property type="gene ID" value="PS1159_v2.g13745"/>
</dbReference>
<dbReference type="Proteomes" id="UP000887580">
    <property type="component" value="Unplaced"/>
</dbReference>
<evidence type="ECO:0000313" key="1">
    <source>
        <dbReference type="Proteomes" id="UP000887580"/>
    </source>
</evidence>
<reference evidence="2" key="1">
    <citation type="submission" date="2022-11" db="UniProtKB">
        <authorList>
            <consortium name="WormBaseParasite"/>
        </authorList>
    </citation>
    <scope>IDENTIFICATION</scope>
</reference>
<sequence length="146" mass="16090">MIYKKPVTGDSSVGNKSNIRGTISFDKVQFTYPQKQNQPVMTNLSFKALPGQTIALVGPSGTGKSTIISLLESFYDVCGGSLKIDGKDIRSFSLDYLRTQMALVDQEPRLFGFGSIKDNICFGLTQNVSDGEIQQALTLIKYLIYF</sequence>
<protein>
    <submittedName>
        <fullName evidence="2">ABC transporter domain-containing protein</fullName>
    </submittedName>
</protein>
<evidence type="ECO:0000313" key="2">
    <source>
        <dbReference type="WBParaSite" id="PS1159_v2.g13745.t1"/>
    </source>
</evidence>
<accession>A0AC35F7A6</accession>
<proteinExistence type="predicted"/>
<organism evidence="1 2">
    <name type="scientific">Panagrolaimus sp. PS1159</name>
    <dbReference type="NCBI Taxonomy" id="55785"/>
    <lineage>
        <taxon>Eukaryota</taxon>
        <taxon>Metazoa</taxon>
        <taxon>Ecdysozoa</taxon>
        <taxon>Nematoda</taxon>
        <taxon>Chromadorea</taxon>
        <taxon>Rhabditida</taxon>
        <taxon>Tylenchina</taxon>
        <taxon>Panagrolaimomorpha</taxon>
        <taxon>Panagrolaimoidea</taxon>
        <taxon>Panagrolaimidae</taxon>
        <taxon>Panagrolaimus</taxon>
    </lineage>
</organism>